<dbReference type="EMBL" id="FNAN01000005">
    <property type="protein sequence ID" value="SDE46045.1"/>
    <property type="molecule type" value="Genomic_DNA"/>
</dbReference>
<dbReference type="InterPro" id="IPR002734">
    <property type="entry name" value="RibDG_C"/>
</dbReference>
<dbReference type="GO" id="GO:0008703">
    <property type="term" value="F:5-amino-6-(5-phosphoribosylamino)uracil reductase activity"/>
    <property type="evidence" value="ECO:0007669"/>
    <property type="project" value="InterPro"/>
</dbReference>
<dbReference type="SUPFAM" id="SSF53597">
    <property type="entry name" value="Dihydrofolate reductase-like"/>
    <property type="match status" value="1"/>
</dbReference>
<dbReference type="AlphaFoldDB" id="A0A1G7D5M4"/>
<gene>
    <name evidence="2" type="ORF">SAMN04487996_105112</name>
</gene>
<dbReference type="Gene3D" id="3.40.430.10">
    <property type="entry name" value="Dihydrofolate Reductase, subunit A"/>
    <property type="match status" value="1"/>
</dbReference>
<organism evidence="2 3">
    <name type="scientific">Dyadobacter soli</name>
    <dbReference type="NCBI Taxonomy" id="659014"/>
    <lineage>
        <taxon>Bacteria</taxon>
        <taxon>Pseudomonadati</taxon>
        <taxon>Bacteroidota</taxon>
        <taxon>Cytophagia</taxon>
        <taxon>Cytophagales</taxon>
        <taxon>Spirosomataceae</taxon>
        <taxon>Dyadobacter</taxon>
    </lineage>
</organism>
<sequence>MRKVIAAFNMTLDGNCDHTAGIPDEELHRHYEELLKSADIALYGRTTYHLMEFWKDLVQNPSGQKDMDDFALSMDRIPKLVFSRTLKEVDWHSARLAQHELGEEVRLLKEQPGGDILVGSRSLITSLINLGLVDEFQLTIFPVVAGKGLTLLDAIADRTLLKLTKTKTFTSGAVTMYYTFE</sequence>
<dbReference type="GO" id="GO:0009231">
    <property type="term" value="P:riboflavin biosynthetic process"/>
    <property type="evidence" value="ECO:0007669"/>
    <property type="project" value="InterPro"/>
</dbReference>
<protein>
    <submittedName>
        <fullName evidence="2">Dihydrofolate reductase</fullName>
    </submittedName>
</protein>
<accession>A0A1G7D5M4</accession>
<dbReference type="InterPro" id="IPR050765">
    <property type="entry name" value="Riboflavin_Biosynth_HTPR"/>
</dbReference>
<evidence type="ECO:0000259" key="1">
    <source>
        <dbReference type="Pfam" id="PF01872"/>
    </source>
</evidence>
<dbReference type="PANTHER" id="PTHR38011">
    <property type="entry name" value="DIHYDROFOLATE REDUCTASE FAMILY PROTEIN (AFU_ORTHOLOGUE AFUA_8G06820)"/>
    <property type="match status" value="1"/>
</dbReference>
<dbReference type="PANTHER" id="PTHR38011:SF11">
    <property type="entry name" value="2,5-DIAMINO-6-RIBOSYLAMINO-4(3H)-PYRIMIDINONE 5'-PHOSPHATE REDUCTASE"/>
    <property type="match status" value="1"/>
</dbReference>
<reference evidence="3" key="1">
    <citation type="submission" date="2016-10" db="EMBL/GenBank/DDBJ databases">
        <authorList>
            <person name="Varghese N."/>
            <person name="Submissions S."/>
        </authorList>
    </citation>
    <scope>NUCLEOTIDE SEQUENCE [LARGE SCALE GENOMIC DNA]</scope>
    <source>
        <strain evidence="3">DSM 25329</strain>
    </source>
</reference>
<evidence type="ECO:0000313" key="3">
    <source>
        <dbReference type="Proteomes" id="UP000198748"/>
    </source>
</evidence>
<dbReference type="STRING" id="659014.SAMN04487996_105112"/>
<proteinExistence type="predicted"/>
<dbReference type="Proteomes" id="UP000198748">
    <property type="component" value="Unassembled WGS sequence"/>
</dbReference>
<dbReference type="InterPro" id="IPR024072">
    <property type="entry name" value="DHFR-like_dom_sf"/>
</dbReference>
<evidence type="ECO:0000313" key="2">
    <source>
        <dbReference type="EMBL" id="SDE46045.1"/>
    </source>
</evidence>
<feature type="domain" description="Bacterial bifunctional deaminase-reductase C-terminal" evidence="1">
    <location>
        <begin position="2"/>
        <end position="174"/>
    </location>
</feature>
<dbReference type="RefSeq" id="WP_090148599.1">
    <property type="nucleotide sequence ID" value="NZ_FNAN01000005.1"/>
</dbReference>
<dbReference type="OrthoDB" id="195113at2"/>
<dbReference type="Pfam" id="PF01872">
    <property type="entry name" value="RibD_C"/>
    <property type="match status" value="1"/>
</dbReference>
<keyword evidence="3" id="KW-1185">Reference proteome</keyword>
<name>A0A1G7D5M4_9BACT</name>